<evidence type="ECO:0000313" key="2">
    <source>
        <dbReference type="Proteomes" id="UP001235840"/>
    </source>
</evidence>
<dbReference type="InterPro" id="IPR019405">
    <property type="entry name" value="Lactonase_7-beta_prop"/>
</dbReference>
<keyword evidence="2" id="KW-1185">Reference proteome</keyword>
<name>A0ABT9VU47_9BACI</name>
<dbReference type="InterPro" id="IPR051200">
    <property type="entry name" value="Host-pathogen_enzymatic-act"/>
</dbReference>
<dbReference type="PANTHER" id="PTHR47197:SF3">
    <property type="entry name" value="DIHYDRO-HEME D1 DEHYDROGENASE"/>
    <property type="match status" value="1"/>
</dbReference>
<dbReference type="NCBIfam" id="TIGR02276">
    <property type="entry name" value="beta_rpt_yvtn"/>
    <property type="match status" value="1"/>
</dbReference>
<sequence>MRKKKINKAHFPVGKGPEGVAVHPNGQHLYVANQDDNNLYVIDKDSFEVLFKRRIGACPVRLVFSPDGKYALIPNRESGDLSIIETEQQINGQIRPWEVKRIRVGVWPGGTVFNPEGSYAYVANNKTDDISVINMHTLKEEDRIDAGIHPDGIAYLRK</sequence>
<comment type="caution">
    <text evidence="1">The sequence shown here is derived from an EMBL/GenBank/DDBJ whole genome shotgun (WGS) entry which is preliminary data.</text>
</comment>
<dbReference type="InterPro" id="IPR015943">
    <property type="entry name" value="WD40/YVTN_repeat-like_dom_sf"/>
</dbReference>
<gene>
    <name evidence="1" type="ORF">J2S11_000044</name>
</gene>
<dbReference type="SUPFAM" id="SSF50974">
    <property type="entry name" value="Nitrous oxide reductase, N-terminal domain"/>
    <property type="match status" value="1"/>
</dbReference>
<dbReference type="EMBL" id="JAUSTY010000001">
    <property type="protein sequence ID" value="MDQ0164145.1"/>
    <property type="molecule type" value="Genomic_DNA"/>
</dbReference>
<organism evidence="1 2">
    <name type="scientific">Caldalkalibacillus horti</name>
    <dbReference type="NCBI Taxonomy" id="77523"/>
    <lineage>
        <taxon>Bacteria</taxon>
        <taxon>Bacillati</taxon>
        <taxon>Bacillota</taxon>
        <taxon>Bacilli</taxon>
        <taxon>Bacillales</taxon>
        <taxon>Bacillaceae</taxon>
        <taxon>Caldalkalibacillus</taxon>
    </lineage>
</organism>
<dbReference type="RefSeq" id="WP_307389323.1">
    <property type="nucleotide sequence ID" value="NZ_BAAADK010000009.1"/>
</dbReference>
<dbReference type="Pfam" id="PF10282">
    <property type="entry name" value="Lactonase"/>
    <property type="match status" value="1"/>
</dbReference>
<protein>
    <submittedName>
        <fullName evidence="1">YVTN family beta-propeller protein</fullName>
    </submittedName>
</protein>
<dbReference type="InterPro" id="IPR011964">
    <property type="entry name" value="YVTN_b-propeller_repeat"/>
</dbReference>
<evidence type="ECO:0000313" key="1">
    <source>
        <dbReference type="EMBL" id="MDQ0164145.1"/>
    </source>
</evidence>
<proteinExistence type="predicted"/>
<reference evidence="1 2" key="1">
    <citation type="submission" date="2023-07" db="EMBL/GenBank/DDBJ databases">
        <title>Genomic Encyclopedia of Type Strains, Phase IV (KMG-IV): sequencing the most valuable type-strain genomes for metagenomic binning, comparative biology and taxonomic classification.</title>
        <authorList>
            <person name="Goeker M."/>
        </authorList>
    </citation>
    <scope>NUCLEOTIDE SEQUENCE [LARGE SCALE GENOMIC DNA]</scope>
    <source>
        <strain evidence="1 2">DSM 12751</strain>
    </source>
</reference>
<dbReference type="Gene3D" id="2.130.10.10">
    <property type="entry name" value="YVTN repeat-like/Quinoprotein amine dehydrogenase"/>
    <property type="match status" value="1"/>
</dbReference>
<accession>A0ABT9VU47</accession>
<dbReference type="PANTHER" id="PTHR47197">
    <property type="entry name" value="PROTEIN NIRF"/>
    <property type="match status" value="1"/>
</dbReference>
<dbReference type="InterPro" id="IPR011045">
    <property type="entry name" value="N2O_reductase_N"/>
</dbReference>
<dbReference type="Proteomes" id="UP001235840">
    <property type="component" value="Unassembled WGS sequence"/>
</dbReference>